<proteinExistence type="predicted"/>
<keyword evidence="2" id="KW-1185">Reference proteome</keyword>
<reference evidence="1 2" key="1">
    <citation type="submission" date="2019-07" db="EMBL/GenBank/DDBJ databases">
        <title>Genomic Encyclopedia of Type Strains, Phase IV (KMG-IV): sequencing the most valuable type-strain genomes for metagenomic binning, comparative biology and taxonomic classification.</title>
        <authorList>
            <person name="Goeker M."/>
        </authorList>
    </citation>
    <scope>NUCLEOTIDE SEQUENCE [LARGE SCALE GENOMIC DNA]</scope>
    <source>
        <strain evidence="1 2">DSM 44831</strain>
    </source>
</reference>
<dbReference type="CDD" id="cd07812">
    <property type="entry name" value="SRPBCC"/>
    <property type="match status" value="1"/>
</dbReference>
<dbReference type="InterPro" id="IPR019587">
    <property type="entry name" value="Polyketide_cyclase/dehydratase"/>
</dbReference>
<gene>
    <name evidence="1" type="ORF">FNL39_11834</name>
</gene>
<accession>A0ABQ6YEZ0</accession>
<sequence>MHDDMIWVQLTVPADVDDVFAVLADGWSYSGWVVGASHIRRVDKGWPAVGTRIHHSVGPWPFVIEDTTEVRTMDEPHTLELDARLWPMGAAVIRFELREVAPATTEVRMGELAVRGPGKLIPRAAQQVLLTPRNRETLDRLSDLAVGRSRAATAER</sequence>
<dbReference type="EMBL" id="VMSD01000018">
    <property type="protein sequence ID" value="KAF0835752.1"/>
    <property type="molecule type" value="Genomic_DNA"/>
</dbReference>
<dbReference type="Proteomes" id="UP000798951">
    <property type="component" value="Unassembled WGS sequence"/>
</dbReference>
<evidence type="ECO:0000313" key="1">
    <source>
        <dbReference type="EMBL" id="KAF0835752.1"/>
    </source>
</evidence>
<organism evidence="1 2">
    <name type="scientific">Nocardia caishijiensis</name>
    <dbReference type="NCBI Taxonomy" id="184756"/>
    <lineage>
        <taxon>Bacteria</taxon>
        <taxon>Bacillati</taxon>
        <taxon>Actinomycetota</taxon>
        <taxon>Actinomycetes</taxon>
        <taxon>Mycobacteriales</taxon>
        <taxon>Nocardiaceae</taxon>
        <taxon>Nocardia</taxon>
    </lineage>
</organism>
<dbReference type="SUPFAM" id="SSF55961">
    <property type="entry name" value="Bet v1-like"/>
    <property type="match status" value="1"/>
</dbReference>
<dbReference type="RefSeq" id="WP_236573780.1">
    <property type="nucleotide sequence ID" value="NZ_VMSD01000018.1"/>
</dbReference>
<name>A0ABQ6YEZ0_9NOCA</name>
<comment type="caution">
    <text evidence="1">The sequence shown here is derived from an EMBL/GenBank/DDBJ whole genome shotgun (WGS) entry which is preliminary data.</text>
</comment>
<dbReference type="Pfam" id="PF10604">
    <property type="entry name" value="Polyketide_cyc2"/>
    <property type="match status" value="1"/>
</dbReference>
<dbReference type="Gene3D" id="3.30.530.20">
    <property type="match status" value="1"/>
</dbReference>
<protein>
    <submittedName>
        <fullName evidence="1">Polyketide cyclase/dehydrase/lipid transport protein</fullName>
    </submittedName>
</protein>
<evidence type="ECO:0000313" key="2">
    <source>
        <dbReference type="Proteomes" id="UP000798951"/>
    </source>
</evidence>
<dbReference type="InterPro" id="IPR023393">
    <property type="entry name" value="START-like_dom_sf"/>
</dbReference>